<dbReference type="InterPro" id="IPR019734">
    <property type="entry name" value="TPR_rpt"/>
</dbReference>
<evidence type="ECO:0000256" key="2">
    <source>
        <dbReference type="SAM" id="MobiDB-lite"/>
    </source>
</evidence>
<feature type="repeat" description="TPR" evidence="1">
    <location>
        <begin position="111"/>
        <end position="144"/>
    </location>
</feature>
<feature type="repeat" description="TPR" evidence="1">
    <location>
        <begin position="434"/>
        <end position="467"/>
    </location>
</feature>
<evidence type="ECO:0000256" key="1">
    <source>
        <dbReference type="PROSITE-ProRule" id="PRU00339"/>
    </source>
</evidence>
<evidence type="ECO:0000256" key="3">
    <source>
        <dbReference type="SAM" id="Phobius"/>
    </source>
</evidence>
<gene>
    <name evidence="4" type="ORF">E6K76_01615</name>
</gene>
<dbReference type="PANTHER" id="PTHR12558:SF13">
    <property type="entry name" value="CELL DIVISION CYCLE PROTEIN 27 HOMOLOG"/>
    <property type="match status" value="1"/>
</dbReference>
<dbReference type="Pfam" id="PF14559">
    <property type="entry name" value="TPR_19"/>
    <property type="match status" value="1"/>
</dbReference>
<feature type="repeat" description="TPR" evidence="1">
    <location>
        <begin position="605"/>
        <end position="638"/>
    </location>
</feature>
<feature type="region of interest" description="Disordered" evidence="2">
    <location>
        <begin position="656"/>
        <end position="679"/>
    </location>
</feature>
<dbReference type="InterPro" id="IPR011990">
    <property type="entry name" value="TPR-like_helical_dom_sf"/>
</dbReference>
<dbReference type="Proteomes" id="UP000316852">
    <property type="component" value="Unassembled WGS sequence"/>
</dbReference>
<comment type="caution">
    <text evidence="4">The sequence shown here is derived from an EMBL/GenBank/DDBJ whole genome shotgun (WGS) entry which is preliminary data.</text>
</comment>
<feature type="compositionally biased region" description="Low complexity" evidence="2">
    <location>
        <begin position="659"/>
        <end position="673"/>
    </location>
</feature>
<feature type="repeat" description="TPR" evidence="1">
    <location>
        <begin position="77"/>
        <end position="110"/>
    </location>
</feature>
<feature type="repeat" description="TPR" evidence="1">
    <location>
        <begin position="315"/>
        <end position="348"/>
    </location>
</feature>
<keyword evidence="3" id="KW-0472">Membrane</keyword>
<dbReference type="PANTHER" id="PTHR12558">
    <property type="entry name" value="CELL DIVISION CYCLE 16,23,27"/>
    <property type="match status" value="1"/>
</dbReference>
<feature type="transmembrane region" description="Helical" evidence="3">
    <location>
        <begin position="52"/>
        <end position="75"/>
    </location>
</feature>
<proteinExistence type="predicted"/>
<name>A0A538T9P4_UNCEI</name>
<feature type="repeat" description="TPR" evidence="1">
    <location>
        <begin position="281"/>
        <end position="314"/>
    </location>
</feature>
<dbReference type="SUPFAM" id="SSF48452">
    <property type="entry name" value="TPR-like"/>
    <property type="match status" value="2"/>
</dbReference>
<feature type="repeat" description="TPR" evidence="1">
    <location>
        <begin position="469"/>
        <end position="502"/>
    </location>
</feature>
<evidence type="ECO:0000313" key="4">
    <source>
        <dbReference type="EMBL" id="TMQ60359.1"/>
    </source>
</evidence>
<evidence type="ECO:0000313" key="5">
    <source>
        <dbReference type="Proteomes" id="UP000316852"/>
    </source>
</evidence>
<dbReference type="AlphaFoldDB" id="A0A538T9P4"/>
<accession>A0A538T9P4</accession>
<feature type="repeat" description="TPR" evidence="1">
    <location>
        <begin position="571"/>
        <end position="604"/>
    </location>
</feature>
<feature type="repeat" description="TPR" evidence="1">
    <location>
        <begin position="145"/>
        <end position="178"/>
    </location>
</feature>
<keyword evidence="3" id="KW-1133">Transmembrane helix</keyword>
<feature type="repeat" description="TPR" evidence="1">
    <location>
        <begin position="179"/>
        <end position="212"/>
    </location>
</feature>
<feature type="compositionally biased region" description="Basic and acidic residues" evidence="2">
    <location>
        <begin position="8"/>
        <end position="25"/>
    </location>
</feature>
<dbReference type="Pfam" id="PF13414">
    <property type="entry name" value="TPR_11"/>
    <property type="match status" value="1"/>
</dbReference>
<reference evidence="4 5" key="1">
    <citation type="journal article" date="2019" name="Nat. Microbiol.">
        <title>Mediterranean grassland soil C-N compound turnover is dependent on rainfall and depth, and is mediated by genomically divergent microorganisms.</title>
        <authorList>
            <person name="Diamond S."/>
            <person name="Andeer P.F."/>
            <person name="Li Z."/>
            <person name="Crits-Christoph A."/>
            <person name="Burstein D."/>
            <person name="Anantharaman K."/>
            <person name="Lane K.R."/>
            <person name="Thomas B.C."/>
            <person name="Pan C."/>
            <person name="Northen T.R."/>
            <person name="Banfield J.F."/>
        </authorList>
    </citation>
    <scope>NUCLEOTIDE SEQUENCE [LARGE SCALE GENOMIC DNA]</scope>
    <source>
        <strain evidence="4">WS_6</strain>
    </source>
</reference>
<sequence length="679" mass="74314">MHARKPPGYRDRFHQFRDQRGRAADRGQVRIRAGDGFRSRRAHRRGGTVNRAFHRVLPALVVGGLLAAAAAVYALSSGDIIKQGVEAYRGGNYKRALELFTQALRLDPGGAKPHYFIGSALEKLGEPDSAMAEYQTAVRIDPKYVEALTGLGNLLRKQGKLEEGTAGLQEAVKYNPKDPPALYALGQAYLKDKKWDQALAVFRKGTLLKQGRALFLDGVALALEGKGEIKQAEEMFIRARETDPNNLRVRLDLGGFYERKKIPVLAAPEYVKAAELDPKNPEAHYLAGRALVAMNEFNAGLSSFMRAIEVDSTSAPAYLEAGRLYFRANRPQDAADKFRAYTGFKPDDPEGYIELGRALAKSPVPGDREEAIVVLEKANELLEKANEGAPSEGKPKNCEVVGALGKLYFDKRDNENALKYYDLYAQCADTLMTAEEHLRLGTLYVAVKDSAKAAPQLSRALEMDSTLARDANFQLGFLYFARQDHARAIPYFESALKADSTFMPALLNLGLAKLAVKESAAGVDILRRALAVNPKETRARVWIAQTLTALDSLPEAFEMYQSAIAQDSTNAEACRGAGVVLLLQKNWPEAVGYLERGVQLEPENLQGHVWLAQAYSNSGDISKAKIEFNKALDIDPNNKDASRGLELIRKYEQQKALKKSGATPSGAAPSAAKSGGGTP</sequence>
<organism evidence="4 5">
    <name type="scientific">Eiseniibacteriota bacterium</name>
    <dbReference type="NCBI Taxonomy" id="2212470"/>
    <lineage>
        <taxon>Bacteria</taxon>
        <taxon>Candidatus Eiseniibacteriota</taxon>
    </lineage>
</organism>
<protein>
    <submittedName>
        <fullName evidence="4">Tetratricopeptide repeat protein</fullName>
    </submittedName>
</protein>
<dbReference type="Gene3D" id="1.25.40.10">
    <property type="entry name" value="Tetratricopeptide repeat domain"/>
    <property type="match status" value="3"/>
</dbReference>
<feature type="region of interest" description="Disordered" evidence="2">
    <location>
        <begin position="1"/>
        <end position="25"/>
    </location>
</feature>
<dbReference type="PROSITE" id="PS50005">
    <property type="entry name" value="TPR"/>
    <property type="match status" value="10"/>
</dbReference>
<keyword evidence="3" id="KW-0812">Transmembrane</keyword>
<dbReference type="EMBL" id="VBOW01000014">
    <property type="protein sequence ID" value="TMQ60359.1"/>
    <property type="molecule type" value="Genomic_DNA"/>
</dbReference>
<dbReference type="SMART" id="SM00028">
    <property type="entry name" value="TPR"/>
    <property type="match status" value="15"/>
</dbReference>
<keyword evidence="1" id="KW-0802">TPR repeat</keyword>
<dbReference type="Pfam" id="PF13432">
    <property type="entry name" value="TPR_16"/>
    <property type="match status" value="5"/>
</dbReference>